<sequence>MSFPLQLSEKEIEEDFIKLVGHLPPNKSKTFTSKVQTKLNIVFPGSQLTTHSQSSYDVPEPSKEDEDEDHKDTYGK</sequence>
<dbReference type="Pfam" id="PF07797">
    <property type="entry name" value="DUF1639"/>
    <property type="match status" value="1"/>
</dbReference>
<feature type="region of interest" description="Disordered" evidence="1">
    <location>
        <begin position="46"/>
        <end position="76"/>
    </location>
</feature>
<feature type="compositionally biased region" description="Polar residues" evidence="1">
    <location>
        <begin position="46"/>
        <end position="56"/>
    </location>
</feature>
<dbReference type="PANTHER" id="PTHR33130:SF43">
    <property type="entry name" value="OS01G0688600 PROTEIN"/>
    <property type="match status" value="1"/>
</dbReference>
<name>A0AAN9K3A6_CLITE</name>
<dbReference type="InterPro" id="IPR012438">
    <property type="entry name" value="DUF1639"/>
</dbReference>
<accession>A0AAN9K3A6</accession>
<dbReference type="Proteomes" id="UP001359559">
    <property type="component" value="Unassembled WGS sequence"/>
</dbReference>
<comment type="caution">
    <text evidence="2">The sequence shown here is derived from an EMBL/GenBank/DDBJ whole genome shotgun (WGS) entry which is preliminary data.</text>
</comment>
<gene>
    <name evidence="2" type="ORF">RJT34_07280</name>
</gene>
<evidence type="ECO:0000313" key="2">
    <source>
        <dbReference type="EMBL" id="KAK7310062.1"/>
    </source>
</evidence>
<dbReference type="AlphaFoldDB" id="A0AAN9K3A6"/>
<keyword evidence="3" id="KW-1185">Reference proteome</keyword>
<protein>
    <submittedName>
        <fullName evidence="2">Uncharacterized protein</fullName>
    </submittedName>
</protein>
<evidence type="ECO:0000313" key="3">
    <source>
        <dbReference type="Proteomes" id="UP001359559"/>
    </source>
</evidence>
<reference evidence="2 3" key="1">
    <citation type="submission" date="2024-01" db="EMBL/GenBank/DDBJ databases">
        <title>The genomes of 5 underutilized Papilionoideae crops provide insights into root nodulation and disease resistance.</title>
        <authorList>
            <person name="Yuan L."/>
        </authorList>
    </citation>
    <scope>NUCLEOTIDE SEQUENCE [LARGE SCALE GENOMIC DNA]</scope>
    <source>
        <strain evidence="2">LY-2023</strain>
        <tissue evidence="2">Leaf</tissue>
    </source>
</reference>
<dbReference type="PANTHER" id="PTHR33130">
    <property type="entry name" value="PUTATIVE (DUF1639)-RELATED"/>
    <property type="match status" value="1"/>
</dbReference>
<dbReference type="EMBL" id="JAYKXN010000002">
    <property type="protein sequence ID" value="KAK7310062.1"/>
    <property type="molecule type" value="Genomic_DNA"/>
</dbReference>
<organism evidence="2 3">
    <name type="scientific">Clitoria ternatea</name>
    <name type="common">Butterfly pea</name>
    <dbReference type="NCBI Taxonomy" id="43366"/>
    <lineage>
        <taxon>Eukaryota</taxon>
        <taxon>Viridiplantae</taxon>
        <taxon>Streptophyta</taxon>
        <taxon>Embryophyta</taxon>
        <taxon>Tracheophyta</taxon>
        <taxon>Spermatophyta</taxon>
        <taxon>Magnoliopsida</taxon>
        <taxon>eudicotyledons</taxon>
        <taxon>Gunneridae</taxon>
        <taxon>Pentapetalae</taxon>
        <taxon>rosids</taxon>
        <taxon>fabids</taxon>
        <taxon>Fabales</taxon>
        <taxon>Fabaceae</taxon>
        <taxon>Papilionoideae</taxon>
        <taxon>50 kb inversion clade</taxon>
        <taxon>NPAAA clade</taxon>
        <taxon>indigoferoid/millettioid clade</taxon>
        <taxon>Phaseoleae</taxon>
        <taxon>Clitoria</taxon>
    </lineage>
</organism>
<evidence type="ECO:0000256" key="1">
    <source>
        <dbReference type="SAM" id="MobiDB-lite"/>
    </source>
</evidence>
<proteinExistence type="predicted"/>